<dbReference type="EMBL" id="LAZR01036778">
    <property type="protein sequence ID" value="KKL23942.1"/>
    <property type="molecule type" value="Genomic_DNA"/>
</dbReference>
<evidence type="ECO:0000313" key="1">
    <source>
        <dbReference type="EMBL" id="KKL23942.1"/>
    </source>
</evidence>
<sequence>LKGWLDEAIDEAADLLVYLVGMREKMKGEKFK</sequence>
<name>A0A0F9CC20_9ZZZZ</name>
<organism evidence="1">
    <name type="scientific">marine sediment metagenome</name>
    <dbReference type="NCBI Taxonomy" id="412755"/>
    <lineage>
        <taxon>unclassified sequences</taxon>
        <taxon>metagenomes</taxon>
        <taxon>ecological metagenomes</taxon>
    </lineage>
</organism>
<dbReference type="AlphaFoldDB" id="A0A0F9CC20"/>
<reference evidence="1" key="1">
    <citation type="journal article" date="2015" name="Nature">
        <title>Complex archaea that bridge the gap between prokaryotes and eukaryotes.</title>
        <authorList>
            <person name="Spang A."/>
            <person name="Saw J.H."/>
            <person name="Jorgensen S.L."/>
            <person name="Zaremba-Niedzwiedzka K."/>
            <person name="Martijn J."/>
            <person name="Lind A.E."/>
            <person name="van Eijk R."/>
            <person name="Schleper C."/>
            <person name="Guy L."/>
            <person name="Ettema T.J."/>
        </authorList>
    </citation>
    <scope>NUCLEOTIDE SEQUENCE</scope>
</reference>
<accession>A0A0F9CC20</accession>
<protein>
    <submittedName>
        <fullName evidence="1">Uncharacterized protein</fullName>
    </submittedName>
</protein>
<proteinExistence type="predicted"/>
<gene>
    <name evidence="1" type="ORF">LCGC14_2420320</name>
</gene>
<comment type="caution">
    <text evidence="1">The sequence shown here is derived from an EMBL/GenBank/DDBJ whole genome shotgun (WGS) entry which is preliminary data.</text>
</comment>
<feature type="non-terminal residue" evidence="1">
    <location>
        <position position="1"/>
    </location>
</feature>